<name>A0ABS2SX87_9BACI</name>
<reference evidence="5" key="1">
    <citation type="submission" date="2021-01" db="EMBL/GenBank/DDBJ databases">
        <title>Genomic Encyclopedia of Type Strains, Phase IV (KMG-IV): sequencing the most valuable type-strain genomes for metagenomic binning, comparative biology and taxonomic classification.</title>
        <authorList>
            <person name="Goeker M."/>
        </authorList>
    </citation>
    <scope>NUCLEOTIDE SEQUENCE</scope>
    <source>
        <strain evidence="5">DSM 21943</strain>
    </source>
</reference>
<evidence type="ECO:0000256" key="1">
    <source>
        <dbReference type="ARBA" id="ARBA00004863"/>
    </source>
</evidence>
<dbReference type="HAMAP" id="MF_00995">
    <property type="entry name" value="MqnA"/>
    <property type="match status" value="1"/>
</dbReference>
<keyword evidence="2 4" id="KW-0474">Menaquinone biosynthesis</keyword>
<dbReference type="SUPFAM" id="SSF53850">
    <property type="entry name" value="Periplasmic binding protein-like II"/>
    <property type="match status" value="1"/>
</dbReference>
<comment type="similarity">
    <text evidence="4">Belongs to the MqnA/MqnD family. MqnA subfamily.</text>
</comment>
<evidence type="ECO:0000256" key="4">
    <source>
        <dbReference type="HAMAP-Rule" id="MF_00995"/>
    </source>
</evidence>
<dbReference type="Pfam" id="PF02621">
    <property type="entry name" value="VitK2_biosynth"/>
    <property type="match status" value="1"/>
</dbReference>
<proteinExistence type="inferred from homology"/>
<sequence length="280" mass="31835">MGLKVGEIAYSNTIPFFFNLNKQELAKADITFVKDVPAKVNASLTKGEVDIASISSFSYAKNSNKYIVLPDLCVASEGTVHSLLLFSKVPITDLDNSEIALTTSSETTVHLLQVILKRFFNVHASYIDMQPNLHKMLDDHDACLLIGDDAIRARHADVPFVYDLGQLWFEHTGLPMTYALFAVRKDVLESKKNEIIYVQQCLKSSCQETIETNYKEVSQHLSTMNLAGYSFWEMYFNDLLHEANERTKKGLLYFFQLCYEEGFIEHPVLNIEEWQPVGSI</sequence>
<dbReference type="CDD" id="cd13634">
    <property type="entry name" value="PBP2_Sco4506"/>
    <property type="match status" value="1"/>
</dbReference>
<comment type="function">
    <text evidence="4">Catalyzes the dehydration of chorismate into 3-[(1-carboxyvinyl)oxy]benzoate, a step in the biosynthesis of menaquinone (MK, vitamin K2).</text>
</comment>
<comment type="caution">
    <text evidence="5">The sequence shown here is derived from an EMBL/GenBank/DDBJ whole genome shotgun (WGS) entry which is preliminary data.</text>
</comment>
<dbReference type="RefSeq" id="WP_204467635.1">
    <property type="nucleotide sequence ID" value="NZ_JAFBCV010000012.1"/>
</dbReference>
<dbReference type="PANTHER" id="PTHR37690">
    <property type="entry name" value="CHORISMATE DEHYDRATASE"/>
    <property type="match status" value="1"/>
</dbReference>
<comment type="catalytic activity">
    <reaction evidence="4">
        <text>chorismate = 3-[(1-carboxyvinyl)-oxy]benzoate + H2O</text>
        <dbReference type="Rhea" id="RHEA:40051"/>
        <dbReference type="ChEBI" id="CHEBI:15377"/>
        <dbReference type="ChEBI" id="CHEBI:29748"/>
        <dbReference type="ChEBI" id="CHEBI:76981"/>
        <dbReference type="EC" id="4.2.1.151"/>
    </reaction>
</comment>
<protein>
    <recommendedName>
        <fullName evidence="4">Chorismate dehydratase</fullName>
        <ecNumber evidence="4">4.2.1.151</ecNumber>
    </recommendedName>
    <alternativeName>
        <fullName evidence="4">Menaquinone biosynthetic enzyme MqnA</fullName>
    </alternativeName>
</protein>
<gene>
    <name evidence="4" type="primary">mqnA</name>
    <name evidence="5" type="ORF">JOC54_003434</name>
</gene>
<keyword evidence="3 4" id="KW-0456">Lyase</keyword>
<dbReference type="Gene3D" id="3.40.190.10">
    <property type="entry name" value="Periplasmic binding protein-like II"/>
    <property type="match status" value="2"/>
</dbReference>
<keyword evidence="6" id="KW-1185">Reference proteome</keyword>
<evidence type="ECO:0000256" key="2">
    <source>
        <dbReference type="ARBA" id="ARBA00022428"/>
    </source>
</evidence>
<evidence type="ECO:0000313" key="5">
    <source>
        <dbReference type="EMBL" id="MBM7840154.1"/>
    </source>
</evidence>
<dbReference type="InterPro" id="IPR003773">
    <property type="entry name" value="Menaquinone_biosynth"/>
</dbReference>
<dbReference type="EMBL" id="JAFBCV010000012">
    <property type="protein sequence ID" value="MBM7840154.1"/>
    <property type="molecule type" value="Genomic_DNA"/>
</dbReference>
<comment type="pathway">
    <text evidence="1 4">Quinol/quinone metabolism; menaquinone biosynthesis.</text>
</comment>
<dbReference type="GO" id="GO:0016829">
    <property type="term" value="F:lyase activity"/>
    <property type="evidence" value="ECO:0007669"/>
    <property type="project" value="UniProtKB-KW"/>
</dbReference>
<dbReference type="EC" id="4.2.1.151" evidence="4"/>
<dbReference type="InterPro" id="IPR030868">
    <property type="entry name" value="MqnA"/>
</dbReference>
<evidence type="ECO:0000313" key="6">
    <source>
        <dbReference type="Proteomes" id="UP001179280"/>
    </source>
</evidence>
<evidence type="ECO:0000256" key="3">
    <source>
        <dbReference type="ARBA" id="ARBA00023239"/>
    </source>
</evidence>
<organism evidence="5 6">
    <name type="scientific">Shouchella xiaoxiensis</name>
    <dbReference type="NCBI Taxonomy" id="766895"/>
    <lineage>
        <taxon>Bacteria</taxon>
        <taxon>Bacillati</taxon>
        <taxon>Bacillota</taxon>
        <taxon>Bacilli</taxon>
        <taxon>Bacillales</taxon>
        <taxon>Bacillaceae</taxon>
        <taxon>Shouchella</taxon>
    </lineage>
</organism>
<dbReference type="PANTHER" id="PTHR37690:SF1">
    <property type="entry name" value="CHORISMATE DEHYDRATASE"/>
    <property type="match status" value="1"/>
</dbReference>
<dbReference type="Proteomes" id="UP001179280">
    <property type="component" value="Unassembled WGS sequence"/>
</dbReference>
<accession>A0ABS2SX87</accession>